<dbReference type="EMBL" id="CM018051">
    <property type="protein sequence ID" value="KAA8517231.1"/>
    <property type="molecule type" value="Genomic_DNA"/>
</dbReference>
<dbReference type="Pfam" id="PF03140">
    <property type="entry name" value="DUF247"/>
    <property type="match status" value="1"/>
</dbReference>
<keyword evidence="2" id="KW-1185">Reference proteome</keyword>
<reference evidence="1 2" key="1">
    <citation type="submission" date="2019-09" db="EMBL/GenBank/DDBJ databases">
        <title>A chromosome-level genome assembly of the Chinese tupelo Nyssa sinensis.</title>
        <authorList>
            <person name="Yang X."/>
            <person name="Kang M."/>
            <person name="Yang Y."/>
            <person name="Xiong H."/>
            <person name="Wang M."/>
            <person name="Zhang Z."/>
            <person name="Wang Z."/>
            <person name="Wu H."/>
            <person name="Ma T."/>
            <person name="Liu J."/>
            <person name="Xi Z."/>
        </authorList>
    </citation>
    <scope>NUCLEOTIDE SEQUENCE [LARGE SCALE GENOMIC DNA]</scope>
    <source>
        <strain evidence="1">J267</strain>
        <tissue evidence="1">Leaf</tissue>
    </source>
</reference>
<evidence type="ECO:0000313" key="1">
    <source>
        <dbReference type="EMBL" id="KAA8517231.1"/>
    </source>
</evidence>
<dbReference type="PANTHER" id="PTHR31549">
    <property type="entry name" value="PROTEIN, PUTATIVE (DUF247)-RELATED-RELATED"/>
    <property type="match status" value="1"/>
</dbReference>
<protein>
    <submittedName>
        <fullName evidence="1">Uncharacterized protein</fullName>
    </submittedName>
</protein>
<dbReference type="OrthoDB" id="1849062at2759"/>
<name>A0A5J4ZJ37_9ASTE</name>
<accession>A0A5J4ZJ37</accession>
<dbReference type="AlphaFoldDB" id="A0A5J4ZJ37"/>
<dbReference type="InterPro" id="IPR004158">
    <property type="entry name" value="DUF247_pln"/>
</dbReference>
<dbReference type="Proteomes" id="UP000325577">
    <property type="component" value="Linkage Group LG8"/>
</dbReference>
<evidence type="ECO:0000313" key="2">
    <source>
        <dbReference type="Proteomes" id="UP000325577"/>
    </source>
</evidence>
<organism evidence="1 2">
    <name type="scientific">Nyssa sinensis</name>
    <dbReference type="NCBI Taxonomy" id="561372"/>
    <lineage>
        <taxon>Eukaryota</taxon>
        <taxon>Viridiplantae</taxon>
        <taxon>Streptophyta</taxon>
        <taxon>Embryophyta</taxon>
        <taxon>Tracheophyta</taxon>
        <taxon>Spermatophyta</taxon>
        <taxon>Magnoliopsida</taxon>
        <taxon>eudicotyledons</taxon>
        <taxon>Gunneridae</taxon>
        <taxon>Pentapetalae</taxon>
        <taxon>asterids</taxon>
        <taxon>Cornales</taxon>
        <taxon>Nyssaceae</taxon>
        <taxon>Nyssa</taxon>
    </lineage>
</organism>
<proteinExistence type="predicted"/>
<dbReference type="PANTHER" id="PTHR31549:SF129">
    <property type="entry name" value="DUF4220 DOMAIN-CONTAINING PROTEIN"/>
    <property type="match status" value="1"/>
</dbReference>
<sequence length="504" mass="57777">MAASDSSTAVTSPQMAPNVPLEIKDDEWIISIMAEGGSEWGQIPKVIPQLRKHEQNKGFYDPQIVSIGPYHHGKPELQEGEKLKSRVAFEFVKDSKREAHEFYNKILEVVDNARNYYLKGSTDTYDQEAFAHMMFLDGCLVLSLLESCENKKPFFQIFDHSGFAAFSLLFVDIILLENQLPFLVLQALMSTRFPEYEGEGLINTYIDNAYMLGGRMSKKGRVREYHKHHKKQPHHLLELVRKRFLSHSLRKQASSEEGKDDFEEDEEPRLYSFKFLWSKIAKRHTEHNNLYSYLSATELKAKGIHFKPASTFYLNDFSFTSLSGYGQLTLPQVVVDSRTKYLFLNMMAYELAPHPGTLFEVSTYIYFMNSLINEAADVFELRSKNIILNFLGTDKDVANVFHTMTVDAVPNFHIIEHVSDKIQQHYNSKTKTWMAEVLHDHFSSPWAAVALFAAIFAIGATEDSPEMMYCFCSDALISLWVHNIIALHLVSAGEDDDEDERGWG</sequence>
<gene>
    <name evidence="1" type="ORF">F0562_017517</name>
</gene>